<dbReference type="Pfam" id="PF22890">
    <property type="entry name" value="TPR_EMC2"/>
    <property type="match status" value="1"/>
</dbReference>
<dbReference type="SUPFAM" id="SSF48452">
    <property type="entry name" value="TPR-like"/>
    <property type="match status" value="1"/>
</dbReference>
<evidence type="ECO:0000256" key="3">
    <source>
        <dbReference type="PROSITE-ProRule" id="PRU00339"/>
    </source>
</evidence>
<evidence type="ECO:0000256" key="2">
    <source>
        <dbReference type="ARBA" id="ARBA00022803"/>
    </source>
</evidence>
<protein>
    <recommendedName>
        <fullName evidence="4">ER membrane protein complex subunit 2</fullName>
    </recommendedName>
</protein>
<accession>A0A1E4TCC1</accession>
<feature type="non-terminal residue" evidence="6">
    <location>
        <position position="241"/>
    </location>
</feature>
<dbReference type="InterPro" id="IPR019734">
    <property type="entry name" value="TPR_rpt"/>
</dbReference>
<dbReference type="PROSITE" id="PS50005">
    <property type="entry name" value="TPR"/>
    <property type="match status" value="1"/>
</dbReference>
<keyword evidence="2 3" id="KW-0802">TPR repeat</keyword>
<dbReference type="InterPro" id="IPR055217">
    <property type="entry name" value="TPR_EMC2"/>
</dbReference>
<evidence type="ECO:0000313" key="7">
    <source>
        <dbReference type="Proteomes" id="UP000095023"/>
    </source>
</evidence>
<comment type="similarity">
    <text evidence="4">Belongs to the EMC2 family.</text>
</comment>
<feature type="non-terminal residue" evidence="6">
    <location>
        <position position="1"/>
    </location>
</feature>
<organism evidence="6 7">
    <name type="scientific">Tortispora caseinolytica NRRL Y-17796</name>
    <dbReference type="NCBI Taxonomy" id="767744"/>
    <lineage>
        <taxon>Eukaryota</taxon>
        <taxon>Fungi</taxon>
        <taxon>Dikarya</taxon>
        <taxon>Ascomycota</taxon>
        <taxon>Saccharomycotina</taxon>
        <taxon>Trigonopsidomycetes</taxon>
        <taxon>Trigonopsidales</taxon>
        <taxon>Trigonopsidaceae</taxon>
        <taxon>Tortispora</taxon>
    </lineage>
</organism>
<evidence type="ECO:0000313" key="6">
    <source>
        <dbReference type="EMBL" id="ODV89404.1"/>
    </source>
</evidence>
<dbReference type="GO" id="GO:0072546">
    <property type="term" value="C:EMC complex"/>
    <property type="evidence" value="ECO:0007669"/>
    <property type="project" value="UniProtKB-UniRule"/>
</dbReference>
<sequence>SLSEDDACSLLELYFYNAIHSDSLNEAKYAVDRLTDTLTSDSARVAILRSIYAEQTQGTRAAADELRKCTFTTPELLKRHVAIIKSTGDKSALIDSLIELLDTIPADPEVWSELGETYYQLGLYQQSVYCFEEVLLSQPLAYNIYARTGEVLLSYMRSSTNTKQKETLLTDAMKRFARAVELSDDYIRGLCGLLIATKELLLIKSTSKMVSKLHDHTKLNIERVIADSEGPDIEAAKLVLA</sequence>
<name>A0A1E4TCC1_9ASCO</name>
<dbReference type="PANTHER" id="PTHR12760">
    <property type="entry name" value="TETRATRICOPEPTIDE REPEAT PROTEIN"/>
    <property type="match status" value="1"/>
</dbReference>
<dbReference type="EMBL" id="KV453843">
    <property type="protein sequence ID" value="ODV89404.1"/>
    <property type="molecule type" value="Genomic_DNA"/>
</dbReference>
<feature type="repeat" description="TPR" evidence="3">
    <location>
        <begin position="108"/>
        <end position="141"/>
    </location>
</feature>
<comment type="subunit">
    <text evidence="4">Component of the ER membrane protein complex (EMC).</text>
</comment>
<keyword evidence="1" id="KW-0677">Repeat</keyword>
<evidence type="ECO:0000256" key="1">
    <source>
        <dbReference type="ARBA" id="ARBA00022737"/>
    </source>
</evidence>
<dbReference type="OrthoDB" id="124397at2759"/>
<dbReference type="AlphaFoldDB" id="A0A1E4TCC1"/>
<dbReference type="Gene3D" id="1.25.40.10">
    <property type="entry name" value="Tetratricopeptide repeat domain"/>
    <property type="match status" value="1"/>
</dbReference>
<reference evidence="7" key="1">
    <citation type="submission" date="2016-02" db="EMBL/GenBank/DDBJ databases">
        <title>Comparative genomics of biotechnologically important yeasts.</title>
        <authorList>
            <consortium name="DOE Joint Genome Institute"/>
            <person name="Riley R."/>
            <person name="Haridas S."/>
            <person name="Wolfe K.H."/>
            <person name="Lopes M.R."/>
            <person name="Hittinger C.T."/>
            <person name="Goker M."/>
            <person name="Salamov A."/>
            <person name="Wisecaver J."/>
            <person name="Long T.M."/>
            <person name="Aerts A.L."/>
            <person name="Barry K."/>
            <person name="Choi C."/>
            <person name="Clum A."/>
            <person name="Coughlan A.Y."/>
            <person name="Deshpande S."/>
            <person name="Douglass A.P."/>
            <person name="Hanson S.J."/>
            <person name="Klenk H.-P."/>
            <person name="Labutti K."/>
            <person name="Lapidus A."/>
            <person name="Lindquist E."/>
            <person name="Lipzen A."/>
            <person name="Meier-Kolthoff J.P."/>
            <person name="Ohm R.A."/>
            <person name="Otillar R.P."/>
            <person name="Pangilinan J."/>
            <person name="Peng Y."/>
            <person name="Rokas A."/>
            <person name="Rosa C.A."/>
            <person name="Scheuner C."/>
            <person name="Sibirny A.A."/>
            <person name="Slot J.C."/>
            <person name="Stielow J.B."/>
            <person name="Sun H."/>
            <person name="Kurtzman C.P."/>
            <person name="Blackwell M."/>
            <person name="Jeffries T.W."/>
            <person name="Grigoriev I.V."/>
        </authorList>
    </citation>
    <scope>NUCLEOTIDE SEQUENCE [LARGE SCALE GENOMIC DNA]</scope>
    <source>
        <strain evidence="7">NRRL Y-17796</strain>
    </source>
</reference>
<keyword evidence="4" id="KW-0256">Endoplasmic reticulum</keyword>
<keyword evidence="4" id="KW-0472">Membrane</keyword>
<feature type="domain" description="EMC2 TPR-like" evidence="5">
    <location>
        <begin position="35"/>
        <end position="147"/>
    </location>
</feature>
<proteinExistence type="inferred from homology"/>
<comment type="function">
    <text evidence="4">Part of the endoplasmic reticulum membrane protein complex (EMC) that enables the energy-independent insertion into endoplasmic reticulum membranes of newly synthesized membrane proteins.</text>
</comment>
<evidence type="ECO:0000259" key="5">
    <source>
        <dbReference type="Pfam" id="PF22890"/>
    </source>
</evidence>
<evidence type="ECO:0000256" key="4">
    <source>
        <dbReference type="RuleBase" id="RU367091"/>
    </source>
</evidence>
<dbReference type="InterPro" id="IPR039856">
    <property type="entry name" value="EMC2-like"/>
</dbReference>
<dbReference type="InterPro" id="IPR011990">
    <property type="entry name" value="TPR-like_helical_dom_sf"/>
</dbReference>
<dbReference type="Proteomes" id="UP000095023">
    <property type="component" value="Unassembled WGS sequence"/>
</dbReference>
<gene>
    <name evidence="6" type="ORF">CANCADRAFT_18485</name>
</gene>
<comment type="subcellular location">
    <subcellularLocation>
        <location evidence="4">Endoplasmic reticulum membrane</location>
        <topology evidence="4">Peripheral membrane protein</topology>
        <orientation evidence="4">Cytoplasmic side</orientation>
    </subcellularLocation>
</comment>
<keyword evidence="7" id="KW-1185">Reference proteome</keyword>